<dbReference type="InterPro" id="IPR002686">
    <property type="entry name" value="Transposase_17"/>
</dbReference>
<dbReference type="Gene3D" id="3.30.70.1290">
    <property type="entry name" value="Transposase IS200-like"/>
    <property type="match status" value="1"/>
</dbReference>
<dbReference type="Proteomes" id="UP000681315">
    <property type="component" value="Unassembled WGS sequence"/>
</dbReference>
<sequence>MADKFNNKYRIPSARLQSWDYGNSGLYFITICTKNREHYFGDIRNGKMNLSEIGDIVKSEWIKTFDMRPDMNLEMDEYVVMPNHFHAIIGIGENRYNITGTDAMHRRDAMHCVSTNTGTNQFGPQSKNLASVIRGFKIGVTTNARKINPDFAWQSRFHDHIIRNDRALKNIQRYIINNPLQWKTGEFHD</sequence>
<evidence type="ECO:0000313" key="3">
    <source>
        <dbReference type="Proteomes" id="UP000681315"/>
    </source>
</evidence>
<dbReference type="RefSeq" id="WP_208235130.1">
    <property type="nucleotide sequence ID" value="NZ_JAGEVG010000027.1"/>
</dbReference>
<dbReference type="InterPro" id="IPR052715">
    <property type="entry name" value="RAYT_transposase"/>
</dbReference>
<protein>
    <submittedName>
        <fullName evidence="2">Transposase</fullName>
    </submittedName>
</protein>
<evidence type="ECO:0000313" key="2">
    <source>
        <dbReference type="EMBL" id="MBO3100023.1"/>
    </source>
</evidence>
<evidence type="ECO:0000259" key="1">
    <source>
        <dbReference type="SMART" id="SM01321"/>
    </source>
</evidence>
<feature type="domain" description="Transposase IS200-like" evidence="1">
    <location>
        <begin position="22"/>
        <end position="178"/>
    </location>
</feature>
<reference evidence="2 3" key="1">
    <citation type="submission" date="2021-03" db="EMBL/GenBank/DDBJ databases">
        <title>Gelidibacter sp. nov., isolated from costal sediment.</title>
        <authorList>
            <person name="Lun K.-Y."/>
        </authorList>
    </citation>
    <scope>NUCLEOTIDE SEQUENCE [LARGE SCALE GENOMIC DNA]</scope>
    <source>
        <strain evidence="2 3">DF109</strain>
    </source>
</reference>
<gene>
    <name evidence="2" type="ORF">J4051_17255</name>
</gene>
<keyword evidence="3" id="KW-1185">Reference proteome</keyword>
<dbReference type="SUPFAM" id="SSF143422">
    <property type="entry name" value="Transposase IS200-like"/>
    <property type="match status" value="1"/>
</dbReference>
<dbReference type="EMBL" id="JAGEVG010000027">
    <property type="protein sequence ID" value="MBO3100023.1"/>
    <property type="molecule type" value="Genomic_DNA"/>
</dbReference>
<name>A0ABS3SWD3_9FLAO</name>
<comment type="caution">
    <text evidence="2">The sequence shown here is derived from an EMBL/GenBank/DDBJ whole genome shotgun (WGS) entry which is preliminary data.</text>
</comment>
<organism evidence="2 3">
    <name type="scientific">Gelidibacter pelagius</name>
    <dbReference type="NCBI Taxonomy" id="2819985"/>
    <lineage>
        <taxon>Bacteria</taxon>
        <taxon>Pseudomonadati</taxon>
        <taxon>Bacteroidota</taxon>
        <taxon>Flavobacteriia</taxon>
        <taxon>Flavobacteriales</taxon>
        <taxon>Flavobacteriaceae</taxon>
        <taxon>Gelidibacter</taxon>
    </lineage>
</organism>
<dbReference type="InterPro" id="IPR036515">
    <property type="entry name" value="Transposase_17_sf"/>
</dbReference>
<proteinExistence type="predicted"/>
<accession>A0ABS3SWD3</accession>
<dbReference type="PANTHER" id="PTHR36966:SF1">
    <property type="entry name" value="REP-ASSOCIATED TYROSINE TRANSPOSASE"/>
    <property type="match status" value="1"/>
</dbReference>
<dbReference type="SMART" id="SM01321">
    <property type="entry name" value="Y1_Tnp"/>
    <property type="match status" value="1"/>
</dbReference>
<dbReference type="PANTHER" id="PTHR36966">
    <property type="entry name" value="REP-ASSOCIATED TYROSINE TRANSPOSASE"/>
    <property type="match status" value="1"/>
</dbReference>